<evidence type="ECO:0008006" key="3">
    <source>
        <dbReference type="Google" id="ProtNLM"/>
    </source>
</evidence>
<dbReference type="RefSeq" id="WP_013906855.1">
    <property type="nucleotide sequence ID" value="NC_015681.1"/>
</dbReference>
<dbReference type="Proteomes" id="UP000006793">
    <property type="component" value="Chromosome"/>
</dbReference>
<evidence type="ECO:0000313" key="1">
    <source>
        <dbReference type="EMBL" id="AEH44108.1"/>
    </source>
</evidence>
<dbReference type="KEGG" id="tid:Thein_0223"/>
<sequence>MTKTNLDKVAQDHARKMLDVSDKETLERLVTKALGVLQNQGVYAMMLFLFSRSSKEKEIAPVIRNSLYDALKRLVNFKNETIVDSPKEALEFYSQKVVENLDTLLLVRDLYEQTLIYARFHAKAAKEEQSGSTEEAA</sequence>
<keyword evidence="2" id="KW-1185">Reference proteome</keyword>
<name>F8AE46_THEID</name>
<dbReference type="AlphaFoldDB" id="F8AE46"/>
<reference evidence="2" key="1">
    <citation type="submission" date="2011-04" db="EMBL/GenBank/DDBJ databases">
        <title>The complete genome of Thermodesulfatator indicus DSM 15286.</title>
        <authorList>
            <person name="Lucas S."/>
            <person name="Copeland A."/>
            <person name="Lapidus A."/>
            <person name="Bruce D."/>
            <person name="Goodwin L."/>
            <person name="Pitluck S."/>
            <person name="Peters L."/>
            <person name="Kyrpides N."/>
            <person name="Mavromatis K."/>
            <person name="Pagani I."/>
            <person name="Ivanova N."/>
            <person name="Saunders L."/>
            <person name="Detter J.C."/>
            <person name="Tapia R."/>
            <person name="Han C."/>
            <person name="Land M."/>
            <person name="Hauser L."/>
            <person name="Markowitz V."/>
            <person name="Cheng J.-F."/>
            <person name="Hugenholtz P."/>
            <person name="Woyke T."/>
            <person name="Wu D."/>
            <person name="Spring S."/>
            <person name="Schroeder M."/>
            <person name="Brambilla E."/>
            <person name="Klenk H.-P."/>
            <person name="Eisen J.A."/>
        </authorList>
    </citation>
    <scope>NUCLEOTIDE SEQUENCE [LARGE SCALE GENOMIC DNA]</scope>
    <source>
        <strain evidence="2">DSM 15286 / JCM 11887 / CIR29812</strain>
    </source>
</reference>
<accession>F8AE46</accession>
<evidence type="ECO:0000313" key="2">
    <source>
        <dbReference type="Proteomes" id="UP000006793"/>
    </source>
</evidence>
<gene>
    <name evidence="1" type="ordered locus">Thein_0223</name>
</gene>
<dbReference type="HOGENOM" id="CLU_140162_0_0_0"/>
<dbReference type="PaxDb" id="667014-Thein_0223"/>
<dbReference type="STRING" id="667014.Thein_0223"/>
<dbReference type="InParanoid" id="F8AE46"/>
<dbReference type="OrthoDB" id="48984at2"/>
<reference evidence="1 2" key="2">
    <citation type="journal article" date="2012" name="Stand. Genomic Sci.">
        <title>Complete genome sequence of the thermophilic sulfate-reducing ocean bacterium Thermodesulfatator indicus type strain (CIR29812(T)).</title>
        <authorList>
            <person name="Anderson I."/>
            <person name="Saunders E."/>
            <person name="Lapidus A."/>
            <person name="Nolan M."/>
            <person name="Lucas S."/>
            <person name="Tice H."/>
            <person name="Del Rio T.G."/>
            <person name="Cheng J.F."/>
            <person name="Han C."/>
            <person name="Tapia R."/>
            <person name="Goodwin L.A."/>
            <person name="Pitluck S."/>
            <person name="Liolios K."/>
            <person name="Mavromatis K."/>
            <person name="Pagani I."/>
            <person name="Ivanova N."/>
            <person name="Mikhailova N."/>
            <person name="Pati A."/>
            <person name="Chen A."/>
            <person name="Palaniappan K."/>
            <person name="Land M."/>
            <person name="Hauser L."/>
            <person name="Jeffries C.D."/>
            <person name="Chang Y.J."/>
            <person name="Brambilla E.M."/>
            <person name="Rohde M."/>
            <person name="Spring S."/>
            <person name="Goker M."/>
            <person name="Detter J.C."/>
            <person name="Woyke T."/>
            <person name="Bristow J."/>
            <person name="Eisen J.A."/>
            <person name="Markowitz V."/>
            <person name="Hugenholtz P."/>
            <person name="Kyrpides N.C."/>
            <person name="Klenk H.P."/>
        </authorList>
    </citation>
    <scope>NUCLEOTIDE SEQUENCE [LARGE SCALE GENOMIC DNA]</scope>
    <source>
        <strain evidence="2">DSM 15286 / JCM 11887 / CIR29812</strain>
    </source>
</reference>
<protein>
    <recommendedName>
        <fullName evidence="3">CRISPR type III-B/RAMP module-associated protein Cmr5</fullName>
    </recommendedName>
</protein>
<proteinExistence type="predicted"/>
<dbReference type="EMBL" id="CP002683">
    <property type="protein sequence ID" value="AEH44108.1"/>
    <property type="molecule type" value="Genomic_DNA"/>
</dbReference>
<dbReference type="eggNOG" id="ENOG5032QVK">
    <property type="taxonomic scope" value="Bacteria"/>
</dbReference>
<organism evidence="1 2">
    <name type="scientific">Thermodesulfatator indicus (strain DSM 15286 / JCM 11887 / CIR29812)</name>
    <dbReference type="NCBI Taxonomy" id="667014"/>
    <lineage>
        <taxon>Bacteria</taxon>
        <taxon>Pseudomonadati</taxon>
        <taxon>Thermodesulfobacteriota</taxon>
        <taxon>Thermodesulfobacteria</taxon>
        <taxon>Thermodesulfobacteriales</taxon>
        <taxon>Thermodesulfatatoraceae</taxon>
        <taxon>Thermodesulfatator</taxon>
    </lineage>
</organism>